<feature type="domain" description="7TM-DISM receptor extracellular" evidence="4">
    <location>
        <begin position="50"/>
        <end position="183"/>
    </location>
</feature>
<name>A0A7C9REI8_9BRAD</name>
<accession>A0A7C9REI8</accession>
<feature type="signal peptide" evidence="2">
    <location>
        <begin position="1"/>
        <end position="33"/>
    </location>
</feature>
<dbReference type="EMBL" id="JAAMRR010000479">
    <property type="protein sequence ID" value="NGX95384.1"/>
    <property type="molecule type" value="Genomic_DNA"/>
</dbReference>
<dbReference type="AlphaFoldDB" id="A0A7C9REI8"/>
<evidence type="ECO:0000256" key="1">
    <source>
        <dbReference type="SAM" id="Phobius"/>
    </source>
</evidence>
<keyword evidence="6" id="KW-1185">Reference proteome</keyword>
<evidence type="ECO:0000256" key="2">
    <source>
        <dbReference type="SAM" id="SignalP"/>
    </source>
</evidence>
<dbReference type="Pfam" id="PF07696">
    <property type="entry name" value="7TMR-DISMED2"/>
    <property type="match status" value="1"/>
</dbReference>
<dbReference type="Proteomes" id="UP000480266">
    <property type="component" value="Unassembled WGS sequence"/>
</dbReference>
<keyword evidence="2" id="KW-0732">Signal</keyword>
<evidence type="ECO:0000313" key="5">
    <source>
        <dbReference type="EMBL" id="NGX95384.1"/>
    </source>
</evidence>
<comment type="caution">
    <text evidence="5">The sequence shown here is derived from an EMBL/GenBank/DDBJ whole genome shotgun (WGS) entry which is preliminary data.</text>
</comment>
<sequence length="295" mass="32906">MLTNSVQKFRLFCRFRLLLTAFLASFYCTTVSATQAVLLDKATQEINLTTAVEIFRDATGQLTLGDILTPSIQARFAPNTGSNHQKINFGFTTDTYWLKFSIARTTDAPSDWMLEIPYLSLNHLDFYAPGEAPVQLGTELSAKSKPIFYPLYALPLRTTEQTQSFYLRVRSDYALSIPLTLWSRTAFSQEFSNTLLSQALYFGGLLSLALYNFLLFLSLRERSYLIYTGFALAMGLGMFAGNGYGRLYFWPDAPSWDSIAQTAVFGITGALSLTFAASFYCTTLSATQAVLLDKA</sequence>
<dbReference type="Gene3D" id="2.60.40.2380">
    <property type="match status" value="1"/>
</dbReference>
<evidence type="ECO:0000313" key="6">
    <source>
        <dbReference type="Proteomes" id="UP000480266"/>
    </source>
</evidence>
<feature type="domain" description="7TM-DISM receptor extracellular" evidence="3">
    <location>
        <begin position="196"/>
        <end position="282"/>
    </location>
</feature>
<evidence type="ECO:0000259" key="3">
    <source>
        <dbReference type="Pfam" id="PF07695"/>
    </source>
</evidence>
<feature type="chain" id="PRO_5028873914" description="GGDEF domain-containing protein" evidence="2">
    <location>
        <begin position="34"/>
        <end position="295"/>
    </location>
</feature>
<keyword evidence="1" id="KW-0812">Transmembrane</keyword>
<keyword evidence="1" id="KW-1133">Transmembrane helix</keyword>
<reference evidence="5" key="1">
    <citation type="submission" date="2020-02" db="EMBL/GenBank/DDBJ databases">
        <title>Draft genome sequence of Candidatus Afipia apatlaquensis IBT-C3, a potential strain for decolorization of textile dyes.</title>
        <authorList>
            <person name="Sanchez-Reyes A."/>
            <person name="Breton-Deval L."/>
            <person name="Mangelson H."/>
            <person name="Sanchez-Flores A."/>
        </authorList>
    </citation>
    <scope>NUCLEOTIDE SEQUENCE [LARGE SCALE GENOMIC DNA]</scope>
    <source>
        <strain evidence="5">IBT-C3</strain>
    </source>
</reference>
<keyword evidence="1" id="KW-0472">Membrane</keyword>
<feature type="transmembrane region" description="Helical" evidence="1">
    <location>
        <begin position="199"/>
        <end position="217"/>
    </location>
</feature>
<dbReference type="Pfam" id="PF07695">
    <property type="entry name" value="7TMR-DISM_7TM"/>
    <property type="match status" value="1"/>
</dbReference>
<evidence type="ECO:0000259" key="4">
    <source>
        <dbReference type="Pfam" id="PF07696"/>
    </source>
</evidence>
<proteinExistence type="predicted"/>
<dbReference type="InterPro" id="IPR011623">
    <property type="entry name" value="7TMR_DISM_rcpt_extracell_dom1"/>
</dbReference>
<evidence type="ECO:0008006" key="7">
    <source>
        <dbReference type="Google" id="ProtNLM"/>
    </source>
</evidence>
<feature type="transmembrane region" description="Helical" evidence="1">
    <location>
        <begin position="264"/>
        <end position="292"/>
    </location>
</feature>
<organism evidence="5 6">
    <name type="scientific">Candidatus Afipia apatlaquensis</name>
    <dbReference type="NCBI Taxonomy" id="2712852"/>
    <lineage>
        <taxon>Bacteria</taxon>
        <taxon>Pseudomonadati</taxon>
        <taxon>Pseudomonadota</taxon>
        <taxon>Alphaproteobacteria</taxon>
        <taxon>Hyphomicrobiales</taxon>
        <taxon>Nitrobacteraceae</taxon>
        <taxon>Afipia</taxon>
    </lineage>
</organism>
<dbReference type="InterPro" id="IPR011622">
    <property type="entry name" value="7TMR_DISM_rcpt_extracell_dom2"/>
</dbReference>
<feature type="non-terminal residue" evidence="5">
    <location>
        <position position="295"/>
    </location>
</feature>
<protein>
    <recommendedName>
        <fullName evidence="7">GGDEF domain-containing protein</fullName>
    </recommendedName>
</protein>
<gene>
    <name evidence="5" type="ORF">G4V63_09200</name>
</gene>
<feature type="transmembrane region" description="Helical" evidence="1">
    <location>
        <begin position="224"/>
        <end position="244"/>
    </location>
</feature>